<dbReference type="Gene3D" id="3.90.10.10">
    <property type="entry name" value="Cytochrome C3"/>
    <property type="match status" value="2"/>
</dbReference>
<dbReference type="GO" id="GO:0020037">
    <property type="term" value="F:heme binding"/>
    <property type="evidence" value="ECO:0007669"/>
    <property type="project" value="InterPro"/>
</dbReference>
<keyword evidence="1 3" id="KW-0479">Metal-binding</keyword>
<dbReference type="PROSITE" id="PS51257">
    <property type="entry name" value="PROKAR_LIPOPROTEIN"/>
    <property type="match status" value="1"/>
</dbReference>
<dbReference type="Pfam" id="PF22113">
    <property type="entry name" value="Mtrc-MtrF_II-IV_dom"/>
    <property type="match status" value="2"/>
</dbReference>
<dbReference type="InterPro" id="IPR020014">
    <property type="entry name" value="Decahaem_cyt-c_OmcA/MtrC"/>
</dbReference>
<keyword evidence="6" id="KW-1185">Reference proteome</keyword>
<dbReference type="RefSeq" id="WP_144040037.1">
    <property type="nucleotide sequence ID" value="NZ_BMPL01000008.1"/>
</dbReference>
<dbReference type="Proteomes" id="UP000318126">
    <property type="component" value="Unassembled WGS sequence"/>
</dbReference>
<feature type="domain" description="Cytochrome c" evidence="4">
    <location>
        <begin position="347"/>
        <end position="476"/>
    </location>
</feature>
<dbReference type="OrthoDB" id="9146465at2"/>
<reference evidence="6" key="1">
    <citation type="submission" date="2019-07" db="EMBL/GenBank/DDBJ databases">
        <title>Shewanella sp. YLB-08 draft genomic sequence.</title>
        <authorList>
            <person name="Yu L."/>
        </authorList>
    </citation>
    <scope>NUCLEOTIDE SEQUENCE [LARGE SCALE GENOMIC DNA]</scope>
    <source>
        <strain evidence="6">JCM 20706</strain>
    </source>
</reference>
<dbReference type="EMBL" id="VKGK01000010">
    <property type="protein sequence ID" value="TRY14421.1"/>
    <property type="molecule type" value="Genomic_DNA"/>
</dbReference>
<dbReference type="SUPFAM" id="SSF48695">
    <property type="entry name" value="Multiheme cytochromes"/>
    <property type="match status" value="1"/>
</dbReference>
<sequence length="748" mass="80558">MMKQFNFNAATKAVLGAGLLSFALIGCGSDGKDGTNGEDGVIGVNIDNAKSINAILTDAAVDAGSVTVNFKLENDNGVAILDLDLAKKGLELNFGIAQLSHETRIFGEGGEAVEFDRGFQWQAYINTPKTPNEDWIPEDETNINPSNQVQAGVESAASCETCFVDNGDGSYSYTYKQNIADVTTPVAVVYNAENTQRATLELELVRGSEKIAANAHFDWQPSSGMTDGIQTRDVVAIETCYTCHQPESLAFHGGKRIDLENCASCHTATSGDPESGNSVDFTYMIHAIHKGDARTTYAPDSPDADEKGNIPAPYKVIGYGGGVHDYGKVMYPQTPAADCTACHVTGENAPADAELFLANQSNTACIACHTTMPKAYHDPSDENCISCHIEEGYARSGAEAHGDATKRYKASQGYSAKYSNIKVTGDVLTFDLQILDEKGEPVTKEFIANPSKYTKSSIYFSWDTDKDYPAYTDGTKYSARGFALLNPDVSTYDEATQTFTINSSKSVLELPADLKGKSVELFAGVATCFKAGGYGRPTVEPTACQYDETDPTKLLTNAAYIQDAPLGFTWNDTDTSEPAKARRDIIDTTKCMGCHNQEIVHYDNGVNCQTCHTPDKGLNKWGGNVPTSFAYKAHHAEGHYLKYAGVGSSTVVKTDCKTCHTNNGIELGRSPDRAWRYGDANGNDIWVSSDAGACLSCHQKYLSDSGKSHITTNGGILDGVDAADVQHRAKETCSTCHSAEKVIELHGY</sequence>
<dbReference type="Pfam" id="PF22112">
    <property type="entry name" value="OmcA-like_N"/>
    <property type="match status" value="1"/>
</dbReference>
<comment type="caution">
    <text evidence="5">The sequence shown here is derived from an EMBL/GenBank/DDBJ whole genome shotgun (WGS) entry which is preliminary data.</text>
</comment>
<evidence type="ECO:0000256" key="2">
    <source>
        <dbReference type="ARBA" id="ARBA00023004"/>
    </source>
</evidence>
<dbReference type="InterPro" id="IPR036280">
    <property type="entry name" value="Multihaem_cyt_sf"/>
</dbReference>
<protein>
    <submittedName>
        <fullName evidence="5">OmcA/MtrC family decaheme c-type cytochrome</fullName>
    </submittedName>
</protein>
<evidence type="ECO:0000313" key="6">
    <source>
        <dbReference type="Proteomes" id="UP000318126"/>
    </source>
</evidence>
<accession>A0A553JPX5</accession>
<evidence type="ECO:0000256" key="1">
    <source>
        <dbReference type="ARBA" id="ARBA00022723"/>
    </source>
</evidence>
<dbReference type="NCBIfam" id="TIGR03507">
    <property type="entry name" value="decahem_SO1788"/>
    <property type="match status" value="1"/>
</dbReference>
<dbReference type="GO" id="GO:0009055">
    <property type="term" value="F:electron transfer activity"/>
    <property type="evidence" value="ECO:0007669"/>
    <property type="project" value="InterPro"/>
</dbReference>
<dbReference type="InterPro" id="IPR054336">
    <property type="entry name" value="OmcA-like_N"/>
</dbReference>
<keyword evidence="3" id="KW-0349">Heme</keyword>
<organism evidence="5 6">
    <name type="scientific">Shewanella hanedai</name>
    <name type="common">Alteromonas hanedai</name>
    <dbReference type="NCBI Taxonomy" id="25"/>
    <lineage>
        <taxon>Bacteria</taxon>
        <taxon>Pseudomonadati</taxon>
        <taxon>Pseudomonadota</taxon>
        <taxon>Gammaproteobacteria</taxon>
        <taxon>Alteromonadales</taxon>
        <taxon>Shewanellaceae</taxon>
        <taxon>Shewanella</taxon>
    </lineage>
</organism>
<evidence type="ECO:0000313" key="5">
    <source>
        <dbReference type="EMBL" id="TRY14421.1"/>
    </source>
</evidence>
<proteinExistence type="predicted"/>
<gene>
    <name evidence="5" type="ORF">FN961_09975</name>
</gene>
<dbReference type="PROSITE" id="PS51007">
    <property type="entry name" value="CYTC"/>
    <property type="match status" value="1"/>
</dbReference>
<dbReference type="AlphaFoldDB" id="A0A553JPX5"/>
<dbReference type="GO" id="GO:0046872">
    <property type="term" value="F:metal ion binding"/>
    <property type="evidence" value="ECO:0007669"/>
    <property type="project" value="UniProtKB-KW"/>
</dbReference>
<evidence type="ECO:0000256" key="3">
    <source>
        <dbReference type="PROSITE-ProRule" id="PRU00433"/>
    </source>
</evidence>
<keyword evidence="2 3" id="KW-0408">Iron</keyword>
<dbReference type="SMR" id="A0A553JPX5"/>
<evidence type="ECO:0000259" key="4">
    <source>
        <dbReference type="PROSITE" id="PS51007"/>
    </source>
</evidence>
<dbReference type="InterPro" id="IPR054337">
    <property type="entry name" value="Mtrc-MtrF-like_dom_II/IV"/>
</dbReference>
<name>A0A553JPX5_SHEHA</name>
<dbReference type="InterPro" id="IPR009056">
    <property type="entry name" value="Cyt_c-like_dom"/>
</dbReference>
<dbReference type="CDD" id="cd08168">
    <property type="entry name" value="Cytochrom_C3"/>
    <property type="match status" value="1"/>
</dbReference>